<protein>
    <submittedName>
        <fullName evidence="2">Uncharacterized protein</fullName>
    </submittedName>
</protein>
<dbReference type="AlphaFoldDB" id="A0A1G8L6C5"/>
<reference evidence="2 3" key="1">
    <citation type="submission" date="2016-10" db="EMBL/GenBank/DDBJ databases">
        <authorList>
            <person name="de Groot N.N."/>
        </authorList>
    </citation>
    <scope>NUCLEOTIDE SEQUENCE [LARGE SCALE GENOMIC DNA]</scope>
    <source>
        <strain evidence="2 3">CPCC 201354</strain>
    </source>
</reference>
<dbReference type="RefSeq" id="WP_275936340.1">
    <property type="nucleotide sequence ID" value="NZ_FNCN01000062.1"/>
</dbReference>
<dbReference type="STRING" id="504805.SAMN05421505_1625"/>
<sequence>MAQLPRGVEPLDQWTEDGHRTDWSSGEMQTVRDAYDEQIGATR</sequence>
<proteinExistence type="predicted"/>
<feature type="region of interest" description="Disordered" evidence="1">
    <location>
        <begin position="1"/>
        <end position="43"/>
    </location>
</feature>
<gene>
    <name evidence="2" type="ORF">SAMN05421505_1625</name>
</gene>
<accession>A0A1G8L6C5</accession>
<dbReference type="EMBL" id="FNCN01000062">
    <property type="protein sequence ID" value="SDI51107.1"/>
    <property type="molecule type" value="Genomic_DNA"/>
</dbReference>
<evidence type="ECO:0000313" key="3">
    <source>
        <dbReference type="Proteomes" id="UP000198923"/>
    </source>
</evidence>
<evidence type="ECO:0000256" key="1">
    <source>
        <dbReference type="SAM" id="MobiDB-lite"/>
    </source>
</evidence>
<evidence type="ECO:0000313" key="2">
    <source>
        <dbReference type="EMBL" id="SDI51107.1"/>
    </source>
</evidence>
<name>A0A1G8L6C5_9ACTN</name>
<organism evidence="2 3">
    <name type="scientific">Sinosporangium album</name>
    <dbReference type="NCBI Taxonomy" id="504805"/>
    <lineage>
        <taxon>Bacteria</taxon>
        <taxon>Bacillati</taxon>
        <taxon>Actinomycetota</taxon>
        <taxon>Actinomycetes</taxon>
        <taxon>Streptosporangiales</taxon>
        <taxon>Streptosporangiaceae</taxon>
        <taxon>Sinosporangium</taxon>
    </lineage>
</organism>
<dbReference type="Proteomes" id="UP000198923">
    <property type="component" value="Unassembled WGS sequence"/>
</dbReference>
<keyword evidence="3" id="KW-1185">Reference proteome</keyword>